<dbReference type="RefSeq" id="WP_038294759.1">
    <property type="nucleotide sequence ID" value="NZ_JAWZAK010000077.1"/>
</dbReference>
<evidence type="ECO:0000313" key="3">
    <source>
        <dbReference type="Proteomes" id="UP000283975"/>
    </source>
</evidence>
<organism evidence="1 4">
    <name type="scientific">Enterocloster bolteae</name>
    <dbReference type="NCBI Taxonomy" id="208479"/>
    <lineage>
        <taxon>Bacteria</taxon>
        <taxon>Bacillati</taxon>
        <taxon>Bacillota</taxon>
        <taxon>Clostridia</taxon>
        <taxon>Lachnospirales</taxon>
        <taxon>Lachnospiraceae</taxon>
        <taxon>Enterocloster</taxon>
    </lineage>
</organism>
<accession>A0A412ZGB9</accession>
<dbReference type="AlphaFoldDB" id="A0A412ZGB9"/>
<protein>
    <submittedName>
        <fullName evidence="1">Uncharacterized protein</fullName>
    </submittedName>
</protein>
<reference evidence="3 4" key="1">
    <citation type="submission" date="2018-08" db="EMBL/GenBank/DDBJ databases">
        <title>A genome reference for cultivated species of the human gut microbiota.</title>
        <authorList>
            <person name="Zou Y."/>
            <person name="Xue W."/>
            <person name="Luo G."/>
        </authorList>
    </citation>
    <scope>NUCLEOTIDE SEQUENCE [LARGE SCALE GENOMIC DNA]</scope>
    <source>
        <strain evidence="1 4">AF14-18</strain>
        <strain evidence="2 3">AM35-14</strain>
    </source>
</reference>
<dbReference type="Proteomes" id="UP000283975">
    <property type="component" value="Unassembled WGS sequence"/>
</dbReference>
<evidence type="ECO:0000313" key="4">
    <source>
        <dbReference type="Proteomes" id="UP000284543"/>
    </source>
</evidence>
<proteinExistence type="predicted"/>
<evidence type="ECO:0000313" key="1">
    <source>
        <dbReference type="EMBL" id="RGV79225.1"/>
    </source>
</evidence>
<comment type="caution">
    <text evidence="1">The sequence shown here is derived from an EMBL/GenBank/DDBJ whole genome shotgun (WGS) entry which is preliminary data.</text>
</comment>
<evidence type="ECO:0000313" key="2">
    <source>
        <dbReference type="EMBL" id="RHC51835.1"/>
    </source>
</evidence>
<dbReference type="Proteomes" id="UP000284543">
    <property type="component" value="Unassembled WGS sequence"/>
</dbReference>
<sequence>MKDMTGFSDIWKRVDWGFDFFRIFWEAAAQTAAHDCREGLREQRFVLAGIEGKKEKARKNRW</sequence>
<dbReference type="EMBL" id="QRZM01000001">
    <property type="protein sequence ID" value="RGV79225.1"/>
    <property type="molecule type" value="Genomic_DNA"/>
</dbReference>
<dbReference type="EMBL" id="QSHZ01000031">
    <property type="protein sequence ID" value="RHC51835.1"/>
    <property type="molecule type" value="Genomic_DNA"/>
</dbReference>
<gene>
    <name evidence="2" type="ORF">DW839_23585</name>
    <name evidence="1" type="ORF">DWW02_05780</name>
</gene>
<name>A0A412ZGB9_9FIRM</name>